<accession>A0A5C8LQX7</accession>
<proteinExistence type="predicted"/>
<sequence length="299" mass="32503">MSIGPSTVWAIVCAHNKLPISVVLFSSNYQHFKNGIVEVTTAQEKLVVRVSLGAAAASGDLPEPTTEQHWHWRRIAGAVLTLCAAALLLYGWLNVESPDAVISPVAETAPAVMTTESIEAGTPELVLEAVQQNPEPEPLPVKTASTETIAAEVKPAEIPVLSGAAVTPQPAISEVALVTEAMAESGTPLFSAETGVLRLALLTNETPSAKARSLGEKVDAASVPQLALYSEVKGLNGQSIEHLWYYEGKLMTRIKLPVKMDYWRTYSRKEFDASQKGEWRVEILDPQQNLLFSHHFHYQ</sequence>
<keyword evidence="3" id="KW-1185">Reference proteome</keyword>
<evidence type="ECO:0000259" key="1">
    <source>
        <dbReference type="Pfam" id="PF11141"/>
    </source>
</evidence>
<dbReference type="AlphaFoldDB" id="A0A5C8LQX7"/>
<dbReference type="Proteomes" id="UP000321814">
    <property type="component" value="Unassembled WGS sequence"/>
</dbReference>
<name>A0A5C8LQX7_9GAMM</name>
<dbReference type="InterPro" id="IPR022606">
    <property type="entry name" value="DUF2914"/>
</dbReference>
<dbReference type="EMBL" id="VRLR01000019">
    <property type="protein sequence ID" value="TXK77600.1"/>
    <property type="molecule type" value="Genomic_DNA"/>
</dbReference>
<comment type="caution">
    <text evidence="2">The sequence shown here is derived from an EMBL/GenBank/DDBJ whole genome shotgun (WGS) entry which is preliminary data.</text>
</comment>
<protein>
    <submittedName>
        <fullName evidence="2">DUF2914 domain-containing protein</fullName>
    </submittedName>
</protein>
<evidence type="ECO:0000313" key="2">
    <source>
        <dbReference type="EMBL" id="TXK77600.1"/>
    </source>
</evidence>
<evidence type="ECO:0000313" key="3">
    <source>
        <dbReference type="Proteomes" id="UP000321814"/>
    </source>
</evidence>
<feature type="domain" description="DUF2914" evidence="1">
    <location>
        <begin position="238"/>
        <end position="297"/>
    </location>
</feature>
<dbReference type="Pfam" id="PF11141">
    <property type="entry name" value="DUF2914"/>
    <property type="match status" value="1"/>
</dbReference>
<reference evidence="2 3" key="1">
    <citation type="submission" date="2019-08" db="EMBL/GenBank/DDBJ databases">
        <title>Draft genome analysis of Rheinheimera tangshanensis isolated from the roots of fresh rice plants (Oryza sativa).</title>
        <authorList>
            <person name="Yu Q."/>
            <person name="Qi Y."/>
            <person name="Zhang H."/>
            <person name="Pu J."/>
        </authorList>
    </citation>
    <scope>NUCLEOTIDE SEQUENCE [LARGE SCALE GENOMIC DNA]</scope>
    <source>
        <strain evidence="2 3">JA3-B52</strain>
    </source>
</reference>
<dbReference type="OrthoDB" id="9796654at2"/>
<organism evidence="2 3">
    <name type="scientific">Rheinheimera tangshanensis</name>
    <dbReference type="NCBI Taxonomy" id="400153"/>
    <lineage>
        <taxon>Bacteria</taxon>
        <taxon>Pseudomonadati</taxon>
        <taxon>Pseudomonadota</taxon>
        <taxon>Gammaproteobacteria</taxon>
        <taxon>Chromatiales</taxon>
        <taxon>Chromatiaceae</taxon>
        <taxon>Rheinheimera</taxon>
    </lineage>
</organism>
<gene>
    <name evidence="2" type="ORF">FU839_18165</name>
</gene>